<protein>
    <submittedName>
        <fullName evidence="1">19521_t:CDS:1</fullName>
    </submittedName>
</protein>
<accession>A0ABM8W392</accession>
<gene>
    <name evidence="1" type="ORF">GMARGA_LOCUS2805</name>
</gene>
<dbReference type="Proteomes" id="UP000789901">
    <property type="component" value="Unassembled WGS sequence"/>
</dbReference>
<proteinExistence type="predicted"/>
<evidence type="ECO:0000313" key="2">
    <source>
        <dbReference type="Proteomes" id="UP000789901"/>
    </source>
</evidence>
<organism evidence="1 2">
    <name type="scientific">Gigaspora margarita</name>
    <dbReference type="NCBI Taxonomy" id="4874"/>
    <lineage>
        <taxon>Eukaryota</taxon>
        <taxon>Fungi</taxon>
        <taxon>Fungi incertae sedis</taxon>
        <taxon>Mucoromycota</taxon>
        <taxon>Glomeromycotina</taxon>
        <taxon>Glomeromycetes</taxon>
        <taxon>Diversisporales</taxon>
        <taxon>Gigasporaceae</taxon>
        <taxon>Gigaspora</taxon>
    </lineage>
</organism>
<evidence type="ECO:0000313" key="1">
    <source>
        <dbReference type="EMBL" id="CAG8513578.1"/>
    </source>
</evidence>
<keyword evidence="2" id="KW-1185">Reference proteome</keyword>
<comment type="caution">
    <text evidence="1">The sequence shown here is derived from an EMBL/GenBank/DDBJ whole genome shotgun (WGS) entry which is preliminary data.</text>
</comment>
<name>A0ABM8W392_GIGMA</name>
<sequence length="243" mass="27819">MLEESNIINQNIVYNNYDTLEDTKLIGRESYEDVSYEVSSKFSDPITTKSIRINSFKTRLLVNELKQFNSVQPHVYILEFYGITKSELSTQSTKTTAGILLRELSCSQESYNCESELYYISKSIISGKSVNRSSISSIGYVNNYKDFYKSLNSNFTDSSNLSIINSKKELKSIAIINSKFLDYMNINMNDPNKKESFHQLLQLSINPAKLLQTLLDHNQDENSTFARLIGFFYKYGFNSSSSS</sequence>
<reference evidence="1 2" key="1">
    <citation type="submission" date="2021-06" db="EMBL/GenBank/DDBJ databases">
        <authorList>
            <person name="Kallberg Y."/>
            <person name="Tangrot J."/>
            <person name="Rosling A."/>
        </authorList>
    </citation>
    <scope>NUCLEOTIDE SEQUENCE [LARGE SCALE GENOMIC DNA]</scope>
    <source>
        <strain evidence="1 2">120-4 pot B 10/14</strain>
    </source>
</reference>
<dbReference type="EMBL" id="CAJVQB010000925">
    <property type="protein sequence ID" value="CAG8513578.1"/>
    <property type="molecule type" value="Genomic_DNA"/>
</dbReference>